<dbReference type="InterPro" id="IPR057336">
    <property type="entry name" value="GerAC_N"/>
</dbReference>
<dbReference type="InterPro" id="IPR046953">
    <property type="entry name" value="Spore_GerAC-like_C"/>
</dbReference>
<dbReference type="NCBIfam" id="TIGR02887">
    <property type="entry name" value="spore_ger_x_C"/>
    <property type="match status" value="1"/>
</dbReference>
<name>A0A544TQZ9_9BACI</name>
<feature type="domain" description="Spore germination GerAC-like C-terminal" evidence="8">
    <location>
        <begin position="215"/>
        <end position="350"/>
    </location>
</feature>
<dbReference type="GO" id="GO:0009847">
    <property type="term" value="P:spore germination"/>
    <property type="evidence" value="ECO:0007669"/>
    <property type="project" value="InterPro"/>
</dbReference>
<keyword evidence="5" id="KW-0472">Membrane</keyword>
<dbReference type="EMBL" id="VDGI01000010">
    <property type="protein sequence ID" value="TQR19887.1"/>
    <property type="molecule type" value="Genomic_DNA"/>
</dbReference>
<evidence type="ECO:0000256" key="5">
    <source>
        <dbReference type="ARBA" id="ARBA00023136"/>
    </source>
</evidence>
<dbReference type="Gene3D" id="3.30.300.210">
    <property type="entry name" value="Nutrient germinant receptor protein C, domain 3"/>
    <property type="match status" value="1"/>
</dbReference>
<dbReference type="Proteomes" id="UP000316626">
    <property type="component" value="Unassembled WGS sequence"/>
</dbReference>
<keyword evidence="6" id="KW-0564">Palmitate</keyword>
<organism evidence="10 11">
    <name type="scientific">Psychrobacillus vulpis</name>
    <dbReference type="NCBI Taxonomy" id="2325572"/>
    <lineage>
        <taxon>Bacteria</taxon>
        <taxon>Bacillati</taxon>
        <taxon>Bacillota</taxon>
        <taxon>Bacilli</taxon>
        <taxon>Bacillales</taxon>
        <taxon>Bacillaceae</taxon>
        <taxon>Psychrobacillus</taxon>
    </lineage>
</organism>
<keyword evidence="11" id="KW-1185">Reference proteome</keyword>
<dbReference type="PANTHER" id="PTHR35789">
    <property type="entry name" value="SPORE GERMINATION PROTEIN B3"/>
    <property type="match status" value="1"/>
</dbReference>
<evidence type="ECO:0000313" key="11">
    <source>
        <dbReference type="Proteomes" id="UP000316626"/>
    </source>
</evidence>
<dbReference type="PROSITE" id="PS51257">
    <property type="entry name" value="PROKAR_LIPOPROTEIN"/>
    <property type="match status" value="1"/>
</dbReference>
<evidence type="ECO:0000256" key="3">
    <source>
        <dbReference type="ARBA" id="ARBA00022544"/>
    </source>
</evidence>
<evidence type="ECO:0000256" key="6">
    <source>
        <dbReference type="ARBA" id="ARBA00023139"/>
    </source>
</evidence>
<dbReference type="RefSeq" id="WP_142642575.1">
    <property type="nucleotide sequence ID" value="NZ_VDGI01000010.1"/>
</dbReference>
<dbReference type="GO" id="GO:0016020">
    <property type="term" value="C:membrane"/>
    <property type="evidence" value="ECO:0007669"/>
    <property type="project" value="UniProtKB-SubCell"/>
</dbReference>
<protein>
    <submittedName>
        <fullName evidence="10">Ger(X)C family spore germination protein</fullName>
    </submittedName>
</protein>
<dbReference type="PANTHER" id="PTHR35789:SF1">
    <property type="entry name" value="SPORE GERMINATION PROTEIN B3"/>
    <property type="match status" value="1"/>
</dbReference>
<dbReference type="InterPro" id="IPR038501">
    <property type="entry name" value="Spore_GerAC_C_sf"/>
</dbReference>
<dbReference type="OrthoDB" id="2380468at2"/>
<comment type="similarity">
    <text evidence="2">Belongs to the GerABKC lipoprotein family.</text>
</comment>
<evidence type="ECO:0000256" key="4">
    <source>
        <dbReference type="ARBA" id="ARBA00022729"/>
    </source>
</evidence>
<evidence type="ECO:0000256" key="2">
    <source>
        <dbReference type="ARBA" id="ARBA00007886"/>
    </source>
</evidence>
<comment type="caution">
    <text evidence="10">The sequence shown here is derived from an EMBL/GenBank/DDBJ whole genome shotgun (WGS) entry which is preliminary data.</text>
</comment>
<keyword evidence="3" id="KW-0309">Germination</keyword>
<keyword evidence="4" id="KW-0732">Signal</keyword>
<evidence type="ECO:0000259" key="9">
    <source>
        <dbReference type="Pfam" id="PF25198"/>
    </source>
</evidence>
<sequence>MKRIKMIILFILVTFISGCWDVTEPERMLYIYGVGVDYKDNKYEVYAQIVNFVNIAKSEQPNLESNQVEVGHGSGKTIDDAIFSLYRSMDLKLFWGHFSYLIFSEEVLKNGNANPVINAFIRYRETRYQTWVYTTSDPIKDVLLLTPIFNKAMTLSKISDPENSYKQDSLIEPIDLRELIIMLNEPSYEVKIPLITIKENWETEKELDKAASILGIGVISPTDFKGFIKGDKIRGLQWMTEETVRSELTFKIDSHEESYMTVILDNLDVKVKPIVTSDNVNFDIDVRLNVLVSEFQGKITPDEIRKGVIKQVKKEIEDTYKEGLKNDIDIYRLSEYVYRQKVETWKKQQTDGKIRLSDDSIRDLNVVVGKIYSGRKSFEETIK</sequence>
<dbReference type="AlphaFoldDB" id="A0A544TQZ9"/>
<comment type="subcellular location">
    <subcellularLocation>
        <location evidence="1">Membrane</location>
        <topology evidence="1">Lipid-anchor</topology>
    </subcellularLocation>
</comment>
<evidence type="ECO:0000256" key="1">
    <source>
        <dbReference type="ARBA" id="ARBA00004635"/>
    </source>
</evidence>
<evidence type="ECO:0000259" key="8">
    <source>
        <dbReference type="Pfam" id="PF05504"/>
    </source>
</evidence>
<evidence type="ECO:0000256" key="7">
    <source>
        <dbReference type="ARBA" id="ARBA00023288"/>
    </source>
</evidence>
<dbReference type="Pfam" id="PF25198">
    <property type="entry name" value="Spore_GerAC_N"/>
    <property type="match status" value="1"/>
</dbReference>
<gene>
    <name evidence="10" type="ORF">FG384_10625</name>
</gene>
<reference evidence="10 11" key="1">
    <citation type="submission" date="2019-06" db="EMBL/GenBank/DDBJ databases">
        <title>Psychrobacillus vulpis sp. nov., a new species isolated from feces of a red fox that inhabits in The Tablas de Daimiel Natural Park, Albacete, Spain.</title>
        <authorList>
            <person name="Rodriguez M."/>
            <person name="Reina J.C."/>
            <person name="Bejar V."/>
            <person name="Llamas I."/>
        </authorList>
    </citation>
    <scope>NUCLEOTIDE SEQUENCE [LARGE SCALE GENOMIC DNA]</scope>
    <source>
        <strain evidence="10 11">Z8</strain>
    </source>
</reference>
<proteinExistence type="inferred from homology"/>
<keyword evidence="7" id="KW-0449">Lipoprotein</keyword>
<dbReference type="InterPro" id="IPR008844">
    <property type="entry name" value="Spore_GerAC-like"/>
</dbReference>
<dbReference type="Pfam" id="PF05504">
    <property type="entry name" value="Spore_GerAC"/>
    <property type="match status" value="1"/>
</dbReference>
<evidence type="ECO:0000313" key="10">
    <source>
        <dbReference type="EMBL" id="TQR19887.1"/>
    </source>
</evidence>
<feature type="domain" description="Spore germination protein N-terminal" evidence="9">
    <location>
        <begin position="21"/>
        <end position="197"/>
    </location>
</feature>
<accession>A0A544TQZ9</accession>